<keyword evidence="4" id="KW-0540">Nuclease</keyword>
<dbReference type="RefSeq" id="WP_010021347.1">
    <property type="nucleotide sequence ID" value="NZ_AZDS01000001.1"/>
</dbReference>
<gene>
    <name evidence="4" type="ORF">LF543_03730</name>
</gene>
<feature type="region of interest" description="Disordered" evidence="1">
    <location>
        <begin position="22"/>
        <end position="41"/>
    </location>
</feature>
<accession>A0AAE6P1F8</accession>
<dbReference type="GO" id="GO:0016787">
    <property type="term" value="F:hydrolase activity"/>
    <property type="evidence" value="ECO:0007669"/>
    <property type="project" value="InterPro"/>
</dbReference>
<dbReference type="AlphaFoldDB" id="A0AAE6P1F8"/>
<evidence type="ECO:0000256" key="1">
    <source>
        <dbReference type="SAM" id="MobiDB-lite"/>
    </source>
</evidence>
<dbReference type="GO" id="GO:0046872">
    <property type="term" value="F:metal ion binding"/>
    <property type="evidence" value="ECO:0007669"/>
    <property type="project" value="InterPro"/>
</dbReference>
<proteinExistence type="predicted"/>
<sequence>MKKYLIIPITLVSLLMTGCSQQSQPAHNHSANSSQNTQQLQKNVNNLQRQVDTKKAKLKKLHYQLKNSSNLKLSDLNYDGNQEVEVDHNNPHFAPSELNHKSPWLKFNNLDHLNRATDANGMLNIKTMPTKKREPLTFNPTGWHNKRINNGWLYNRSHLIGYQLCGENNNPKNLITGTRTLNAPLMLYHEDDIANYLKQNRNNYVRYQVTPIYRGNELVSRGVQMRAQSVGNNQIHFNVYIFNVEPGYNIDYQNGYSTKG</sequence>
<dbReference type="Gene3D" id="3.40.570.10">
    <property type="entry name" value="Extracellular Endonuclease, subunit A"/>
    <property type="match status" value="1"/>
</dbReference>
<dbReference type="GO" id="GO:0003676">
    <property type="term" value="F:nucleic acid binding"/>
    <property type="evidence" value="ECO:0007669"/>
    <property type="project" value="InterPro"/>
</dbReference>
<evidence type="ECO:0000256" key="2">
    <source>
        <dbReference type="SAM" id="SignalP"/>
    </source>
</evidence>
<dbReference type="InterPro" id="IPR044929">
    <property type="entry name" value="DNA/RNA_non-sp_Endonuclease_sf"/>
</dbReference>
<name>A0AAE6P1F8_9LACO</name>
<dbReference type="GO" id="GO:0004519">
    <property type="term" value="F:endonuclease activity"/>
    <property type="evidence" value="ECO:0007669"/>
    <property type="project" value="UniProtKB-KW"/>
</dbReference>
<organism evidence="4 5">
    <name type="scientific">Fructilactobacillus fructivorans</name>
    <dbReference type="NCBI Taxonomy" id="1614"/>
    <lineage>
        <taxon>Bacteria</taxon>
        <taxon>Bacillati</taxon>
        <taxon>Bacillota</taxon>
        <taxon>Bacilli</taxon>
        <taxon>Lactobacillales</taxon>
        <taxon>Lactobacillaceae</taxon>
        <taxon>Fructilactobacillus</taxon>
    </lineage>
</organism>
<feature type="domain" description="DNA/RNA non-specific endonuclease/pyrophosphatase/phosphodiesterase" evidence="3">
    <location>
        <begin position="99"/>
        <end position="259"/>
    </location>
</feature>
<protein>
    <submittedName>
        <fullName evidence="4">DNA/RNA endonuclease</fullName>
    </submittedName>
</protein>
<reference evidence="4 5" key="1">
    <citation type="submission" date="2019-10" db="EMBL/GenBank/DDBJ databases">
        <title>Genome sequencing of Lactobacillus fructivorans.</title>
        <authorList>
            <person name="Kim K."/>
        </authorList>
    </citation>
    <scope>NUCLEOTIDE SEQUENCE [LARGE SCALE GENOMIC DNA]</scope>
    <source>
        <strain evidence="4 5">LF543</strain>
    </source>
</reference>
<keyword evidence="4" id="KW-0378">Hydrolase</keyword>
<dbReference type="EMBL" id="CP045562">
    <property type="protein sequence ID" value="QFX92722.1"/>
    <property type="molecule type" value="Genomic_DNA"/>
</dbReference>
<keyword evidence="4" id="KW-0255">Endonuclease</keyword>
<feature type="chain" id="PRO_5042114592" evidence="2">
    <location>
        <begin position="23"/>
        <end position="260"/>
    </location>
</feature>
<dbReference type="KEGG" id="lfv:LF543_03730"/>
<keyword evidence="2" id="KW-0732">Signal</keyword>
<dbReference type="PROSITE" id="PS51257">
    <property type="entry name" value="PROKAR_LIPOPROTEIN"/>
    <property type="match status" value="1"/>
</dbReference>
<feature type="signal peptide" evidence="2">
    <location>
        <begin position="1"/>
        <end position="22"/>
    </location>
</feature>
<dbReference type="InterPro" id="IPR044927">
    <property type="entry name" value="Endonuclea_NS_2"/>
</dbReference>
<dbReference type="Proteomes" id="UP000327194">
    <property type="component" value="Chromosome"/>
</dbReference>
<dbReference type="Pfam" id="PF13930">
    <property type="entry name" value="Endonuclea_NS_2"/>
    <property type="match status" value="1"/>
</dbReference>
<dbReference type="SMART" id="SM00892">
    <property type="entry name" value="Endonuclease_NS"/>
    <property type="match status" value="1"/>
</dbReference>
<evidence type="ECO:0000313" key="5">
    <source>
        <dbReference type="Proteomes" id="UP000327194"/>
    </source>
</evidence>
<dbReference type="InterPro" id="IPR001604">
    <property type="entry name" value="Endo_G_ENPP1-like_dom"/>
</dbReference>
<evidence type="ECO:0000313" key="4">
    <source>
        <dbReference type="EMBL" id="QFX92722.1"/>
    </source>
</evidence>
<evidence type="ECO:0000259" key="3">
    <source>
        <dbReference type="SMART" id="SM00892"/>
    </source>
</evidence>